<dbReference type="InterPro" id="IPR031325">
    <property type="entry name" value="RHS_repeat"/>
</dbReference>
<sequence>MRGSWCDDDFGAEPTGHLYLHVERPSLVVGGAPTPEGHSDRRHPTHPVGGLPVPAVTTSHDAAGRVTGTTSAAGSTAMTYDGWGRQLTYSNTPPDRSRTRRPPATTSSGRSPRSPTTPVRPATPMVGPTRTGRSRPVAWSPRSNRPAAGSPTPRQPPTTPRARSPWRSCPAGSPAGTAGILQGNWSTWSTPDVAPTPTPARRWMTSPGSAGPRPPTPPAAPSENGPPTAGPPTPPPPVPKR</sequence>
<gene>
    <name evidence="2" type="ORF">ACFP57_02125</name>
</gene>
<evidence type="ECO:0000256" key="1">
    <source>
        <dbReference type="SAM" id="MobiDB-lite"/>
    </source>
</evidence>
<keyword evidence="3" id="KW-1185">Reference proteome</keyword>
<name>A0ABW1WXF9_9ACTN</name>
<protein>
    <recommendedName>
        <fullName evidence="4">RHS repeat protein</fullName>
    </recommendedName>
</protein>
<dbReference type="Proteomes" id="UP001596266">
    <property type="component" value="Unassembled WGS sequence"/>
</dbReference>
<feature type="compositionally biased region" description="Low complexity" evidence="1">
    <location>
        <begin position="102"/>
        <end position="124"/>
    </location>
</feature>
<dbReference type="Pfam" id="PF05593">
    <property type="entry name" value="RHS_repeat"/>
    <property type="match status" value="1"/>
</dbReference>
<evidence type="ECO:0000313" key="2">
    <source>
        <dbReference type="EMBL" id="MFC6395795.1"/>
    </source>
</evidence>
<proteinExistence type="predicted"/>
<reference evidence="3" key="1">
    <citation type="journal article" date="2019" name="Int. J. Syst. Evol. Microbiol.">
        <title>The Global Catalogue of Microorganisms (GCM) 10K type strain sequencing project: providing services to taxonomists for standard genome sequencing and annotation.</title>
        <authorList>
            <consortium name="The Broad Institute Genomics Platform"/>
            <consortium name="The Broad Institute Genome Sequencing Center for Infectious Disease"/>
            <person name="Wu L."/>
            <person name="Ma J."/>
        </authorList>
    </citation>
    <scope>NUCLEOTIDE SEQUENCE [LARGE SCALE GENOMIC DNA]</scope>
    <source>
        <strain evidence="3">CGMCC 1.15277</strain>
    </source>
</reference>
<dbReference type="NCBIfam" id="TIGR01643">
    <property type="entry name" value="YD_repeat_2x"/>
    <property type="match status" value="1"/>
</dbReference>
<dbReference type="InterPro" id="IPR006530">
    <property type="entry name" value="YD"/>
</dbReference>
<feature type="compositionally biased region" description="Pro residues" evidence="1">
    <location>
        <begin position="228"/>
        <end position="241"/>
    </location>
</feature>
<comment type="caution">
    <text evidence="2">The sequence shown here is derived from an EMBL/GenBank/DDBJ whole genome shotgun (WGS) entry which is preliminary data.</text>
</comment>
<accession>A0ABW1WXF9</accession>
<evidence type="ECO:0000313" key="3">
    <source>
        <dbReference type="Proteomes" id="UP001596266"/>
    </source>
</evidence>
<feature type="compositionally biased region" description="Low complexity" evidence="1">
    <location>
        <begin position="64"/>
        <end position="79"/>
    </location>
</feature>
<evidence type="ECO:0008006" key="4">
    <source>
        <dbReference type="Google" id="ProtNLM"/>
    </source>
</evidence>
<dbReference type="EMBL" id="JBHSUA010000007">
    <property type="protein sequence ID" value="MFC6395795.1"/>
    <property type="molecule type" value="Genomic_DNA"/>
</dbReference>
<organism evidence="2 3">
    <name type="scientific">Luteococcus sanguinis</name>
    <dbReference type="NCBI Taxonomy" id="174038"/>
    <lineage>
        <taxon>Bacteria</taxon>
        <taxon>Bacillati</taxon>
        <taxon>Actinomycetota</taxon>
        <taxon>Actinomycetes</taxon>
        <taxon>Propionibacteriales</taxon>
        <taxon>Propionibacteriaceae</taxon>
        <taxon>Luteococcus</taxon>
    </lineage>
</organism>
<feature type="region of interest" description="Disordered" evidence="1">
    <location>
        <begin position="28"/>
        <end position="241"/>
    </location>
</feature>